<dbReference type="OrthoDB" id="9805070at2"/>
<dbReference type="GO" id="GO:0004222">
    <property type="term" value="F:metalloendopeptidase activity"/>
    <property type="evidence" value="ECO:0007669"/>
    <property type="project" value="TreeGrafter"/>
</dbReference>
<dbReference type="RefSeq" id="WP_066228750.1">
    <property type="nucleotide sequence ID" value="NZ_JALKTV010000001.1"/>
</dbReference>
<name>A0A150LAM0_9BACI</name>
<proteinExistence type="predicted"/>
<feature type="domain" description="LysM" evidence="1">
    <location>
        <begin position="232"/>
        <end position="276"/>
    </location>
</feature>
<dbReference type="Pfam" id="PF01476">
    <property type="entry name" value="LysM"/>
    <property type="match status" value="1"/>
</dbReference>
<dbReference type="InterPro" id="IPR011055">
    <property type="entry name" value="Dup_hybrid_motif"/>
</dbReference>
<sequence>MLDFLKRILIVALMAICVGLILIGGRAEAAENSINKETNEWTFPAKGEISDVFDSRGGIHKGLDIAGKYKSGVYAVADGKVVRSYYSGSYGNVIFIHHDNGYETVYAHLNKRIVNEGQKVKKGEKIGLMGNTGQSTGIHLHFEVHKGKWKIHKENAIDPFLVFGKGEIGQYVFALNHDPYGVVNVSGKLTVSETKTNNAARAFIEKNIEKPKQVSKSSQEKYEVGNKLKTEKVYVVKSGDTLSKISRFYHVSIQQLKSWNELENIDLIHPKQKIIIKANK</sequence>
<dbReference type="InterPro" id="IPR016047">
    <property type="entry name" value="M23ase_b-sheet_dom"/>
</dbReference>
<dbReference type="AlphaFoldDB" id="A0A150LAM0"/>
<dbReference type="SUPFAM" id="SSF51261">
    <property type="entry name" value="Duplicated hybrid motif"/>
    <property type="match status" value="1"/>
</dbReference>
<gene>
    <name evidence="2" type="ORF">B4102_2571</name>
</gene>
<dbReference type="PANTHER" id="PTHR21666">
    <property type="entry name" value="PEPTIDASE-RELATED"/>
    <property type="match status" value="1"/>
</dbReference>
<dbReference type="SUPFAM" id="SSF54106">
    <property type="entry name" value="LysM domain"/>
    <property type="match status" value="1"/>
</dbReference>
<evidence type="ECO:0000313" key="3">
    <source>
        <dbReference type="Proteomes" id="UP000075666"/>
    </source>
</evidence>
<protein>
    <recommendedName>
        <fullName evidence="1">LysM domain-containing protein</fullName>
    </recommendedName>
</protein>
<dbReference type="Proteomes" id="UP000075666">
    <property type="component" value="Unassembled WGS sequence"/>
</dbReference>
<comment type="caution">
    <text evidence="2">The sequence shown here is derived from an EMBL/GenBank/DDBJ whole genome shotgun (WGS) entry which is preliminary data.</text>
</comment>
<accession>A0A150LAM0</accession>
<evidence type="ECO:0000313" key="2">
    <source>
        <dbReference type="EMBL" id="KYD09305.1"/>
    </source>
</evidence>
<dbReference type="Gene3D" id="2.70.70.10">
    <property type="entry name" value="Glucose Permease (Domain IIA)"/>
    <property type="match status" value="1"/>
</dbReference>
<dbReference type="Pfam" id="PF01551">
    <property type="entry name" value="Peptidase_M23"/>
    <property type="match status" value="1"/>
</dbReference>
<dbReference type="InterPro" id="IPR018392">
    <property type="entry name" value="LysM"/>
</dbReference>
<dbReference type="SMART" id="SM00257">
    <property type="entry name" value="LysM"/>
    <property type="match status" value="1"/>
</dbReference>
<dbReference type="CDD" id="cd00118">
    <property type="entry name" value="LysM"/>
    <property type="match status" value="1"/>
</dbReference>
<dbReference type="EMBL" id="LQYN01000025">
    <property type="protein sequence ID" value="KYD09305.1"/>
    <property type="molecule type" value="Genomic_DNA"/>
</dbReference>
<dbReference type="PROSITE" id="PS51782">
    <property type="entry name" value="LYSM"/>
    <property type="match status" value="1"/>
</dbReference>
<keyword evidence="3" id="KW-1185">Reference proteome</keyword>
<organism evidence="2 3">
    <name type="scientific">Heyndrickxia sporothermodurans</name>
    <dbReference type="NCBI Taxonomy" id="46224"/>
    <lineage>
        <taxon>Bacteria</taxon>
        <taxon>Bacillati</taxon>
        <taxon>Bacillota</taxon>
        <taxon>Bacilli</taxon>
        <taxon>Bacillales</taxon>
        <taxon>Bacillaceae</taxon>
        <taxon>Heyndrickxia</taxon>
    </lineage>
</organism>
<reference evidence="2 3" key="1">
    <citation type="submission" date="2016-01" db="EMBL/GenBank/DDBJ databases">
        <title>Genome Sequences of Twelve Sporeforming Bacillus Species Isolated from Foods.</title>
        <authorList>
            <person name="Berendsen E.M."/>
            <person name="Wells-Bennik M.H."/>
            <person name="Krawcyk A.O."/>
            <person name="De Jong A."/>
            <person name="Holsappel S."/>
            <person name="Eijlander R.T."/>
            <person name="Kuipers O.P."/>
        </authorList>
    </citation>
    <scope>NUCLEOTIDE SEQUENCE [LARGE SCALE GENOMIC DNA]</scope>
    <source>
        <strain evidence="2 3">B4102</strain>
    </source>
</reference>
<dbReference type="CDD" id="cd12797">
    <property type="entry name" value="M23_peptidase"/>
    <property type="match status" value="1"/>
</dbReference>
<dbReference type="PANTHER" id="PTHR21666:SF270">
    <property type="entry name" value="MUREIN HYDROLASE ACTIVATOR ENVC"/>
    <property type="match status" value="1"/>
</dbReference>
<dbReference type="STRING" id="46224.B4102_2571"/>
<dbReference type="Gene3D" id="3.10.350.10">
    <property type="entry name" value="LysM domain"/>
    <property type="match status" value="1"/>
</dbReference>
<evidence type="ECO:0000259" key="1">
    <source>
        <dbReference type="PROSITE" id="PS51782"/>
    </source>
</evidence>
<dbReference type="InterPro" id="IPR036779">
    <property type="entry name" value="LysM_dom_sf"/>
</dbReference>
<dbReference type="PATRIC" id="fig|46224.3.peg.1750"/>
<dbReference type="InterPro" id="IPR050570">
    <property type="entry name" value="Cell_wall_metabolism_enzyme"/>
</dbReference>